<comment type="caution">
    <text evidence="10">The sequence shown here is derived from an EMBL/GenBank/DDBJ whole genome shotgun (WGS) entry which is preliminary data.</text>
</comment>
<sequence length="719" mass="80939">MKLSYLIAFLYLFACQYAKAQYQIHSPDGNLKLTVHYESDGSLTYEVHSSKTGTELQLLKKSKLGITRNDCDFYGGLNVISVDSTLESESYSLQSGKKKELSFDSKTMTIQTTKCGVNFWVIFKILNNGVAFRYHFPDSSETEYQIGSEYSEFGLANTNGTVWMQENSNSYPVYEGFFNEVYPGSSSSQASGFVFPALISINDHWLLLTETDLDSNFYASHLSQHPTGGSYKLSGPYPFDGVSQFDQFAHFKTPMKTPWRVVTIGNELNEIVESNLTTDLAQPSLISDQSYIETGIATFSWWSSFTSSSYIDSMRHYVDLAADLNCPFFTIDADWDKISNLESELPLFVDYATSKGVKLWTWYNMGGPHNASSYANNITPRDSMHIAQTRRDHLQWIKNMGIAGIKVDFMMSDKQGMIQYYLDILKDAAELDLMVNFHGATAPRGWQRTYPNLMTVEAVAGAEGILFNTNFRQRLASHNVTLAFTRNVLGSMDYTPAVLGHTYHNNGDNIDHNSTISHQLALLTLFESGMSHFADHYSRFENLPETAKEIIRQTPGAWDDTKLLSGYPDEEVVLARKYKHNWFISGINGENFGKTESIDLSFLPQGQYRLRTIKDGSSKGLIVTENQIFTTGDNLTVDILPYGGFTLFFEALCLENLTLQDKVTESANDQYQAVNIQSLQEIEQNSSLSLKAENSILLEPTFYSEAGSVFKAEIENCDN</sequence>
<keyword evidence="4" id="KW-0106">Calcium</keyword>
<feature type="chain" id="PRO_5006136756" description="Alpha-glucosidase" evidence="6">
    <location>
        <begin position="21"/>
        <end position="719"/>
    </location>
</feature>
<dbReference type="OrthoDB" id="57532at2"/>
<dbReference type="RefSeq" id="WP_055144034.1">
    <property type="nucleotide sequence ID" value="NZ_JXSZ01000005.1"/>
</dbReference>
<dbReference type="PATRIC" id="fig|1605367.3.peg.2088"/>
<dbReference type="GO" id="GO:0016798">
    <property type="term" value="F:hydrolase activity, acting on glycosyl bonds"/>
    <property type="evidence" value="ECO:0007669"/>
    <property type="project" value="UniProtKB-KW"/>
</dbReference>
<protein>
    <recommendedName>
        <fullName evidence="12">Alpha-glucosidase</fullName>
    </recommendedName>
</protein>
<evidence type="ECO:0000259" key="9">
    <source>
        <dbReference type="Pfam" id="PF14509"/>
    </source>
</evidence>
<feature type="domain" description="Glycosyl-hydrolase 97 N-terminal" evidence="8">
    <location>
        <begin position="24"/>
        <end position="283"/>
    </location>
</feature>
<evidence type="ECO:0000256" key="3">
    <source>
        <dbReference type="ARBA" id="ARBA00022801"/>
    </source>
</evidence>
<dbReference type="InterPro" id="IPR029483">
    <property type="entry name" value="GH97_C"/>
</dbReference>
<dbReference type="InterPro" id="IPR013785">
    <property type="entry name" value="Aldolase_TIM"/>
</dbReference>
<dbReference type="InterPro" id="IPR019563">
    <property type="entry name" value="GH97_catalytic"/>
</dbReference>
<proteinExistence type="predicted"/>
<dbReference type="Proteomes" id="UP000050454">
    <property type="component" value="Unassembled WGS sequence"/>
</dbReference>
<evidence type="ECO:0000256" key="2">
    <source>
        <dbReference type="ARBA" id="ARBA00011245"/>
    </source>
</evidence>
<name>A0A0P7CAK0_9BACT</name>
<dbReference type="GO" id="GO:0030246">
    <property type="term" value="F:carbohydrate binding"/>
    <property type="evidence" value="ECO:0007669"/>
    <property type="project" value="InterPro"/>
</dbReference>
<comment type="cofactor">
    <cofactor evidence="1">
        <name>Ca(2+)</name>
        <dbReference type="ChEBI" id="CHEBI:29108"/>
    </cofactor>
</comment>
<reference evidence="10 11" key="1">
    <citation type="submission" date="2015-07" db="EMBL/GenBank/DDBJ databases">
        <title>The draft genome sequence of Leadbetterella sp. JN14-9.</title>
        <authorList>
            <person name="Liu Y."/>
            <person name="Du J."/>
            <person name="Shao Z."/>
        </authorList>
    </citation>
    <scope>NUCLEOTIDE SEQUENCE [LARGE SCALE GENOMIC DNA]</scope>
    <source>
        <strain evidence="10 11">JN14-9</strain>
    </source>
</reference>
<evidence type="ECO:0000259" key="8">
    <source>
        <dbReference type="Pfam" id="PF14508"/>
    </source>
</evidence>
<dbReference type="PANTHER" id="PTHR35803:SF2">
    <property type="entry name" value="RETAINING ALPHA-GALACTOSIDASE"/>
    <property type="match status" value="1"/>
</dbReference>
<gene>
    <name evidence="10" type="ORF">AFM12_03710</name>
</gene>
<keyword evidence="6" id="KW-0732">Signal</keyword>
<comment type="subunit">
    <text evidence="2">Monomer.</text>
</comment>
<dbReference type="SUPFAM" id="SSF51445">
    <property type="entry name" value="(Trans)glycosidases"/>
    <property type="match status" value="1"/>
</dbReference>
<dbReference type="InterPro" id="IPR052720">
    <property type="entry name" value="Glycosyl_hydrolase_97"/>
</dbReference>
<feature type="domain" description="Glycosyl-hydrolase 97 C-terminal oligomerisation" evidence="9">
    <location>
        <begin position="557"/>
        <end position="648"/>
    </location>
</feature>
<evidence type="ECO:0000313" key="11">
    <source>
        <dbReference type="Proteomes" id="UP000050454"/>
    </source>
</evidence>
<dbReference type="Pfam" id="PF14509">
    <property type="entry name" value="GH97_C"/>
    <property type="match status" value="1"/>
</dbReference>
<keyword evidence="11" id="KW-1185">Reference proteome</keyword>
<dbReference type="Gene3D" id="3.20.20.70">
    <property type="entry name" value="Aldolase class I"/>
    <property type="match status" value="1"/>
</dbReference>
<dbReference type="InterPro" id="IPR013780">
    <property type="entry name" value="Glyco_hydro_b"/>
</dbReference>
<feature type="signal peptide" evidence="6">
    <location>
        <begin position="1"/>
        <end position="20"/>
    </location>
</feature>
<keyword evidence="3" id="KW-0378">Hydrolase</keyword>
<evidence type="ECO:0000256" key="5">
    <source>
        <dbReference type="ARBA" id="ARBA00023295"/>
    </source>
</evidence>
<dbReference type="NCBIfam" id="NF045639">
    <property type="entry name" value="GCX_COOH"/>
    <property type="match status" value="1"/>
</dbReference>
<evidence type="ECO:0008006" key="12">
    <source>
        <dbReference type="Google" id="ProtNLM"/>
    </source>
</evidence>
<dbReference type="InterPro" id="IPR055015">
    <property type="entry name" value="GCX_COOH"/>
</dbReference>
<organism evidence="10 11">
    <name type="scientific">Jiulongibacter sediminis</name>
    <dbReference type="NCBI Taxonomy" id="1605367"/>
    <lineage>
        <taxon>Bacteria</taxon>
        <taxon>Pseudomonadati</taxon>
        <taxon>Bacteroidota</taxon>
        <taxon>Cytophagia</taxon>
        <taxon>Cytophagales</taxon>
        <taxon>Leadbetterellaceae</taxon>
        <taxon>Jiulongibacter</taxon>
    </lineage>
</organism>
<dbReference type="PANTHER" id="PTHR35803">
    <property type="entry name" value="GLUCAN 1,4-ALPHA-GLUCOSIDASE SUSB-RELATED"/>
    <property type="match status" value="1"/>
</dbReference>
<dbReference type="InterPro" id="IPR014718">
    <property type="entry name" value="GH-type_carb-bd"/>
</dbReference>
<evidence type="ECO:0000256" key="6">
    <source>
        <dbReference type="SAM" id="SignalP"/>
    </source>
</evidence>
<evidence type="ECO:0000256" key="4">
    <source>
        <dbReference type="ARBA" id="ARBA00022837"/>
    </source>
</evidence>
<dbReference type="InterPro" id="IPR029486">
    <property type="entry name" value="GH97_N"/>
</dbReference>
<dbReference type="Pfam" id="PF10566">
    <property type="entry name" value="Glyco_hydro_97"/>
    <property type="match status" value="1"/>
</dbReference>
<dbReference type="InterPro" id="IPR017853">
    <property type="entry name" value="GH"/>
</dbReference>
<feature type="domain" description="Glycosyl-hydrolase 97 catalytic" evidence="7">
    <location>
        <begin position="300"/>
        <end position="459"/>
    </location>
</feature>
<dbReference type="Gene3D" id="2.60.40.1180">
    <property type="entry name" value="Golgi alpha-mannosidase II"/>
    <property type="match status" value="1"/>
</dbReference>
<dbReference type="Pfam" id="PF14508">
    <property type="entry name" value="GH97_N"/>
    <property type="match status" value="1"/>
</dbReference>
<evidence type="ECO:0000256" key="1">
    <source>
        <dbReference type="ARBA" id="ARBA00001913"/>
    </source>
</evidence>
<evidence type="ECO:0000313" key="10">
    <source>
        <dbReference type="EMBL" id="KPM49702.1"/>
    </source>
</evidence>
<dbReference type="EMBL" id="LGTQ01000005">
    <property type="protein sequence ID" value="KPM49702.1"/>
    <property type="molecule type" value="Genomic_DNA"/>
</dbReference>
<evidence type="ECO:0000259" key="7">
    <source>
        <dbReference type="Pfam" id="PF10566"/>
    </source>
</evidence>
<keyword evidence="5" id="KW-0326">Glycosidase</keyword>
<dbReference type="STRING" id="1605367.AFM12_03710"/>
<accession>A0A0P7CAK0</accession>
<dbReference type="AlphaFoldDB" id="A0A0P7CAK0"/>
<dbReference type="Gene3D" id="2.70.98.10">
    <property type="match status" value="1"/>
</dbReference>